<dbReference type="Proteomes" id="UP000503096">
    <property type="component" value="Chromosome"/>
</dbReference>
<feature type="compositionally biased region" description="Basic and acidic residues" evidence="1">
    <location>
        <begin position="14"/>
        <end position="47"/>
    </location>
</feature>
<evidence type="ECO:0000256" key="1">
    <source>
        <dbReference type="SAM" id="MobiDB-lite"/>
    </source>
</evidence>
<evidence type="ECO:0000313" key="3">
    <source>
        <dbReference type="Proteomes" id="UP000503096"/>
    </source>
</evidence>
<dbReference type="KEGG" id="upl:DSM104440_00579"/>
<protein>
    <submittedName>
        <fullName evidence="2">Uncharacterized protein</fullName>
    </submittedName>
</protein>
<accession>A0A6M4H2M3</accession>
<keyword evidence="3" id="KW-1185">Reference proteome</keyword>
<feature type="region of interest" description="Disordered" evidence="1">
    <location>
        <begin position="1"/>
        <end position="57"/>
    </location>
</feature>
<reference evidence="2 3" key="1">
    <citation type="submission" date="2020-04" db="EMBL/GenBank/DDBJ databases">
        <title>Usitatibacter rugosus gen. nov., sp. nov. and Usitatibacter palustris sp. nov., novel members of Usitatibacteraceae fam. nov. within the order Nitrosomonadales isolated from soil.</title>
        <authorList>
            <person name="Huber K.J."/>
            <person name="Neumann-Schaal M."/>
            <person name="Geppert A."/>
            <person name="Luckner M."/>
            <person name="Wanner G."/>
            <person name="Overmann J."/>
        </authorList>
    </citation>
    <scope>NUCLEOTIDE SEQUENCE [LARGE SCALE GENOMIC DNA]</scope>
    <source>
        <strain evidence="2 3">Swamp67</strain>
    </source>
</reference>
<dbReference type="AlphaFoldDB" id="A0A6M4H2M3"/>
<proteinExistence type="predicted"/>
<dbReference type="InParanoid" id="A0A6M4H2M3"/>
<gene>
    <name evidence="2" type="ORF">DSM104440_00579</name>
</gene>
<sequence>MRTAKRKTPMPSRELIERARKDLEEGQENTDCHEADRPAGSHCDVPKKLPVPQPKSH</sequence>
<evidence type="ECO:0000313" key="2">
    <source>
        <dbReference type="EMBL" id="QJR13789.1"/>
    </source>
</evidence>
<organism evidence="2 3">
    <name type="scientific">Usitatibacter palustris</name>
    <dbReference type="NCBI Taxonomy" id="2732487"/>
    <lineage>
        <taxon>Bacteria</taxon>
        <taxon>Pseudomonadati</taxon>
        <taxon>Pseudomonadota</taxon>
        <taxon>Betaproteobacteria</taxon>
        <taxon>Nitrosomonadales</taxon>
        <taxon>Usitatibacteraceae</taxon>
        <taxon>Usitatibacter</taxon>
    </lineage>
</organism>
<dbReference type="EMBL" id="CP053073">
    <property type="protein sequence ID" value="QJR13789.1"/>
    <property type="molecule type" value="Genomic_DNA"/>
</dbReference>
<name>A0A6M4H2M3_9PROT</name>